<dbReference type="GO" id="GO:0005634">
    <property type="term" value="C:nucleus"/>
    <property type="evidence" value="ECO:0007669"/>
    <property type="project" value="UniProtKB-SubCell"/>
</dbReference>
<reference evidence="7" key="3">
    <citation type="submission" date="2015-04" db="UniProtKB">
        <authorList>
            <consortium name="EnsemblPlants"/>
        </authorList>
    </citation>
    <scope>IDENTIFICATION</scope>
</reference>
<evidence type="ECO:0000313" key="7">
    <source>
        <dbReference type="EnsemblPlants" id="LPERR05G06950.1"/>
    </source>
</evidence>
<dbReference type="PANTHER" id="PTHR34397">
    <property type="entry name" value="OS05G0237600 PROTEIN"/>
    <property type="match status" value="1"/>
</dbReference>
<organism evidence="7 8">
    <name type="scientific">Leersia perrieri</name>
    <dbReference type="NCBI Taxonomy" id="77586"/>
    <lineage>
        <taxon>Eukaryota</taxon>
        <taxon>Viridiplantae</taxon>
        <taxon>Streptophyta</taxon>
        <taxon>Embryophyta</taxon>
        <taxon>Tracheophyta</taxon>
        <taxon>Spermatophyta</taxon>
        <taxon>Magnoliopsida</taxon>
        <taxon>Liliopsida</taxon>
        <taxon>Poales</taxon>
        <taxon>Poaceae</taxon>
        <taxon>BOP clade</taxon>
        <taxon>Oryzoideae</taxon>
        <taxon>Oryzeae</taxon>
        <taxon>Oryzinae</taxon>
        <taxon>Leersia</taxon>
    </lineage>
</organism>
<dbReference type="Gramene" id="LPERR05G06950.1">
    <property type="protein sequence ID" value="LPERR05G06950.1"/>
    <property type="gene ID" value="LPERR05G06950"/>
</dbReference>
<dbReference type="Proteomes" id="UP000032180">
    <property type="component" value="Chromosome 5"/>
</dbReference>
<dbReference type="PANTHER" id="PTHR34397:SF22">
    <property type="entry name" value="OS05G0237600 PROTEIN"/>
    <property type="match status" value="1"/>
</dbReference>
<proteinExistence type="predicted"/>
<evidence type="ECO:0000256" key="5">
    <source>
        <dbReference type="ARBA" id="ARBA00023242"/>
    </source>
</evidence>
<sequence>MADEVTPPEAFFWTGIGDDQKSTSSAGSNTGASLENIAVVDDRLRGVLKDRLGVVLPSPERVYGKKMTPSDRVVGQSRFQMSCKSWHSSEHGGDPFPIDEILTPEEKLAAVNPNTEHGGLPVRAYDRAGRPYDMQLKHLDCVKAYRLMTQWGKFLKENGLDVVKGKKSKEAADANPAMIDLWAFRSPKLEIGQDGHEDGRLGLVIVHYFRGDAPHADAAFEADDELKGQGTMRKKKKGGATAMEDLPKEQPVGVDEHSAAAVVVNEEPVQVQGGAPEPPLVMTPATAAQNLYSAVAGVLRMWDY</sequence>
<keyword evidence="2" id="KW-0805">Transcription regulation</keyword>
<dbReference type="eggNOG" id="ENOG502R7Y2">
    <property type="taxonomic scope" value="Eukaryota"/>
</dbReference>
<comment type="subcellular location">
    <subcellularLocation>
        <location evidence="1">Nucleus</location>
    </subcellularLocation>
</comment>
<dbReference type="InterPro" id="IPR015300">
    <property type="entry name" value="DNA-bd_pseudobarrel_sf"/>
</dbReference>
<dbReference type="EnsemblPlants" id="LPERR05G06950.1">
    <property type="protein sequence ID" value="LPERR05G06950.1"/>
    <property type="gene ID" value="LPERR05G06950"/>
</dbReference>
<keyword evidence="3" id="KW-0238">DNA-binding</keyword>
<reference evidence="7 8" key="1">
    <citation type="submission" date="2012-08" db="EMBL/GenBank/DDBJ databases">
        <title>Oryza genome evolution.</title>
        <authorList>
            <person name="Wing R.A."/>
        </authorList>
    </citation>
    <scope>NUCLEOTIDE SEQUENCE</scope>
</reference>
<dbReference type="AlphaFoldDB" id="A0A0D9WE89"/>
<feature type="region of interest" description="Disordered" evidence="6">
    <location>
        <begin position="224"/>
        <end position="253"/>
    </location>
</feature>
<dbReference type="Gene3D" id="2.40.330.10">
    <property type="entry name" value="DNA-binding pseudobarrel domain"/>
    <property type="match status" value="1"/>
</dbReference>
<name>A0A0D9WE89_9ORYZ</name>
<reference evidence="8" key="2">
    <citation type="submission" date="2013-12" db="EMBL/GenBank/DDBJ databases">
        <authorList>
            <person name="Yu Y."/>
            <person name="Lee S."/>
            <person name="de Baynast K."/>
            <person name="Wissotski M."/>
            <person name="Liu L."/>
            <person name="Talag J."/>
            <person name="Goicoechea J."/>
            <person name="Angelova A."/>
            <person name="Jetty R."/>
            <person name="Kudrna D."/>
            <person name="Golser W."/>
            <person name="Rivera L."/>
            <person name="Zhang J."/>
            <person name="Wing R."/>
        </authorList>
    </citation>
    <scope>NUCLEOTIDE SEQUENCE</scope>
</reference>
<evidence type="ECO:0000313" key="8">
    <source>
        <dbReference type="Proteomes" id="UP000032180"/>
    </source>
</evidence>
<evidence type="ECO:0000256" key="1">
    <source>
        <dbReference type="ARBA" id="ARBA00004123"/>
    </source>
</evidence>
<keyword evidence="8" id="KW-1185">Reference proteome</keyword>
<dbReference type="GO" id="GO:0003677">
    <property type="term" value="F:DNA binding"/>
    <property type="evidence" value="ECO:0007669"/>
    <property type="project" value="UniProtKB-KW"/>
</dbReference>
<evidence type="ECO:0000256" key="6">
    <source>
        <dbReference type="SAM" id="MobiDB-lite"/>
    </source>
</evidence>
<evidence type="ECO:0000256" key="4">
    <source>
        <dbReference type="ARBA" id="ARBA00023163"/>
    </source>
</evidence>
<keyword evidence="5" id="KW-0539">Nucleus</keyword>
<accession>A0A0D9WE89</accession>
<feature type="region of interest" description="Disordered" evidence="6">
    <location>
        <begin position="1"/>
        <end position="30"/>
    </location>
</feature>
<dbReference type="HOGENOM" id="CLU_916329_0_0_1"/>
<evidence type="ECO:0000256" key="2">
    <source>
        <dbReference type="ARBA" id="ARBA00023015"/>
    </source>
</evidence>
<keyword evidence="4" id="KW-0804">Transcription</keyword>
<evidence type="ECO:0000256" key="3">
    <source>
        <dbReference type="ARBA" id="ARBA00023125"/>
    </source>
</evidence>
<protein>
    <submittedName>
        <fullName evidence="7">Uncharacterized protein</fullName>
    </submittedName>
</protein>